<feature type="domain" description="DUF4817" evidence="2">
    <location>
        <begin position="7"/>
        <end position="52"/>
    </location>
</feature>
<dbReference type="Pfam" id="PF13412">
    <property type="entry name" value="HTH_24"/>
    <property type="match status" value="1"/>
</dbReference>
<name>A0A4C1VYF7_EUMVA</name>
<comment type="caution">
    <text evidence="3">The sequence shown here is derived from an EMBL/GenBank/DDBJ whole genome shotgun (WGS) entry which is preliminary data.</text>
</comment>
<dbReference type="PANTHER" id="PTHR47326:SF1">
    <property type="entry name" value="HTH PSQ-TYPE DOMAIN-CONTAINING PROTEIN"/>
    <property type="match status" value="1"/>
</dbReference>
<evidence type="ECO:0000313" key="3">
    <source>
        <dbReference type="EMBL" id="GBP44068.1"/>
    </source>
</evidence>
<dbReference type="STRING" id="151549.A0A4C1VYF7"/>
<dbReference type="GO" id="GO:0003676">
    <property type="term" value="F:nucleic acid binding"/>
    <property type="evidence" value="ECO:0007669"/>
    <property type="project" value="InterPro"/>
</dbReference>
<evidence type="ECO:0000259" key="2">
    <source>
        <dbReference type="Pfam" id="PF16087"/>
    </source>
</evidence>
<dbReference type="InterPro" id="IPR032135">
    <property type="entry name" value="DUF4817"/>
</dbReference>
<dbReference type="PANTHER" id="PTHR47326">
    <property type="entry name" value="TRANSPOSABLE ELEMENT TC3 TRANSPOSASE-LIKE PROTEIN"/>
    <property type="match status" value="1"/>
</dbReference>
<evidence type="ECO:0008006" key="5">
    <source>
        <dbReference type="Google" id="ProtNLM"/>
    </source>
</evidence>
<dbReference type="Pfam" id="PF16087">
    <property type="entry name" value="DUF4817"/>
    <property type="match status" value="1"/>
</dbReference>
<dbReference type="EMBL" id="BGZK01000446">
    <property type="protein sequence ID" value="GBP44068.1"/>
    <property type="molecule type" value="Genomic_DNA"/>
</dbReference>
<dbReference type="Proteomes" id="UP000299102">
    <property type="component" value="Unassembled WGS sequence"/>
</dbReference>
<dbReference type="InterPro" id="IPR036397">
    <property type="entry name" value="RNaseH_sf"/>
</dbReference>
<dbReference type="OrthoDB" id="7902892at2759"/>
<keyword evidence="4" id="KW-1185">Reference proteome</keyword>
<reference evidence="3 4" key="1">
    <citation type="journal article" date="2019" name="Commun. Biol.">
        <title>The bagworm genome reveals a unique fibroin gene that provides high tensile strength.</title>
        <authorList>
            <person name="Kono N."/>
            <person name="Nakamura H."/>
            <person name="Ohtoshi R."/>
            <person name="Tomita M."/>
            <person name="Numata K."/>
            <person name="Arakawa K."/>
        </authorList>
    </citation>
    <scope>NUCLEOTIDE SEQUENCE [LARGE SCALE GENOMIC DNA]</scope>
</reference>
<proteinExistence type="predicted"/>
<protein>
    <recommendedName>
        <fullName evidence="5">DUF4817 domain-containing protein</fullName>
    </recommendedName>
</protein>
<dbReference type="InterPro" id="IPR038717">
    <property type="entry name" value="Tc1-like_DDE_dom"/>
</dbReference>
<evidence type="ECO:0000259" key="1">
    <source>
        <dbReference type="Pfam" id="PF13358"/>
    </source>
</evidence>
<evidence type="ECO:0000313" key="4">
    <source>
        <dbReference type="Proteomes" id="UP000299102"/>
    </source>
</evidence>
<accession>A0A4C1VYF7</accession>
<dbReference type="AlphaFoldDB" id="A0A4C1VYF7"/>
<sequence>MPQPYSAVEYANMHLIYGECRGNASQAAAVYRERYPNINRYPDYRVFIRLHAALREGRFPGTGVGGASEGRPQRVNPDEVLRLVAADSSISIREISRHTGISTRTVNRILKRERLHPFHLQRVQTLLPRDYAQRVTFCQNMLRRIREDPTFFNKIMWSHESTCRRDGFFNMHNTHSWQLQNPRLIRQDPSQHQFKINFWCGILNGQIIGPFELEETLNAKRYLRFLQNDLPVLLQNISPELIQTMWLQNDGCPAHYALRVREHLHNVYPGRWIGRLGPILWPPRSPDLNPLDFFYWGCLKEKVYKTDVTSIEQLRTRIEIAAQEINEAGFARRLKRSFIRRCRACIAAGGAHFEHLL</sequence>
<dbReference type="Pfam" id="PF13358">
    <property type="entry name" value="DDE_3"/>
    <property type="match status" value="1"/>
</dbReference>
<dbReference type="Gene3D" id="3.30.420.10">
    <property type="entry name" value="Ribonuclease H-like superfamily/Ribonuclease H"/>
    <property type="match status" value="1"/>
</dbReference>
<gene>
    <name evidence="3" type="ORF">EVAR_85222_1</name>
</gene>
<feature type="domain" description="Tc1-like transposase DDE" evidence="1">
    <location>
        <begin position="176"/>
        <end position="315"/>
    </location>
</feature>
<organism evidence="3 4">
    <name type="scientific">Eumeta variegata</name>
    <name type="common">Bagworm moth</name>
    <name type="synonym">Eumeta japonica</name>
    <dbReference type="NCBI Taxonomy" id="151549"/>
    <lineage>
        <taxon>Eukaryota</taxon>
        <taxon>Metazoa</taxon>
        <taxon>Ecdysozoa</taxon>
        <taxon>Arthropoda</taxon>
        <taxon>Hexapoda</taxon>
        <taxon>Insecta</taxon>
        <taxon>Pterygota</taxon>
        <taxon>Neoptera</taxon>
        <taxon>Endopterygota</taxon>
        <taxon>Lepidoptera</taxon>
        <taxon>Glossata</taxon>
        <taxon>Ditrysia</taxon>
        <taxon>Tineoidea</taxon>
        <taxon>Psychidae</taxon>
        <taxon>Oiketicinae</taxon>
        <taxon>Eumeta</taxon>
    </lineage>
</organism>